<evidence type="ECO:0000256" key="4">
    <source>
        <dbReference type="ARBA" id="ARBA00022448"/>
    </source>
</evidence>
<dbReference type="GO" id="GO:0042910">
    <property type="term" value="F:xenobiotic transmembrane transporter activity"/>
    <property type="evidence" value="ECO:0007669"/>
    <property type="project" value="InterPro"/>
</dbReference>
<evidence type="ECO:0000313" key="8">
    <source>
        <dbReference type="Proteomes" id="UP000215185"/>
    </source>
</evidence>
<keyword evidence="6" id="KW-0472">Membrane</keyword>
<dbReference type="PANTHER" id="PTHR43298">
    <property type="entry name" value="MULTIDRUG RESISTANCE PROTEIN NORM-RELATED"/>
    <property type="match status" value="1"/>
</dbReference>
<proteinExistence type="inferred from homology"/>
<dbReference type="KEGG" id="smen:SAMEA4412692_0256"/>
<evidence type="ECO:0000256" key="3">
    <source>
        <dbReference type="ARBA" id="ARBA00020268"/>
    </source>
</evidence>
<evidence type="ECO:0000256" key="6">
    <source>
        <dbReference type="SAM" id="Phobius"/>
    </source>
</evidence>
<dbReference type="PANTHER" id="PTHR43298:SF2">
    <property type="entry name" value="FMN_FAD EXPORTER YEEO-RELATED"/>
    <property type="match status" value="1"/>
</dbReference>
<keyword evidence="6" id="KW-1133">Transmembrane helix</keyword>
<dbReference type="GO" id="GO:0015297">
    <property type="term" value="F:antiporter activity"/>
    <property type="evidence" value="ECO:0007669"/>
    <property type="project" value="InterPro"/>
</dbReference>
<organism evidence="7 8">
    <name type="scientific">Streptococcus merionis</name>
    <dbReference type="NCBI Taxonomy" id="400065"/>
    <lineage>
        <taxon>Bacteria</taxon>
        <taxon>Bacillati</taxon>
        <taxon>Bacillota</taxon>
        <taxon>Bacilli</taxon>
        <taxon>Lactobacillales</taxon>
        <taxon>Streptococcaceae</taxon>
        <taxon>Streptococcus</taxon>
    </lineage>
</organism>
<comment type="function">
    <text evidence="1">Multidrug efflux pump.</text>
</comment>
<dbReference type="Proteomes" id="UP000215185">
    <property type="component" value="Chromosome 1"/>
</dbReference>
<dbReference type="AlphaFoldDB" id="A0A239SM50"/>
<gene>
    <name evidence="7" type="ORF">SAMEA4412692_00256</name>
</gene>
<feature type="transmembrane region" description="Helical" evidence="6">
    <location>
        <begin position="132"/>
        <end position="150"/>
    </location>
</feature>
<evidence type="ECO:0000313" key="7">
    <source>
        <dbReference type="EMBL" id="SNU86501.1"/>
    </source>
</evidence>
<dbReference type="InterPro" id="IPR002528">
    <property type="entry name" value="MATE_fam"/>
</dbReference>
<name>A0A239SM50_9STRE</name>
<dbReference type="GO" id="GO:0005886">
    <property type="term" value="C:plasma membrane"/>
    <property type="evidence" value="ECO:0007669"/>
    <property type="project" value="TreeGrafter"/>
</dbReference>
<comment type="similarity">
    <text evidence="2">Belongs to the multi antimicrobial extrusion (MATE) (TC 2.A.66.1) family.</text>
</comment>
<feature type="transmembrane region" description="Helical" evidence="6">
    <location>
        <begin position="93"/>
        <end position="112"/>
    </location>
</feature>
<feature type="transmembrane region" description="Helical" evidence="6">
    <location>
        <begin position="335"/>
        <end position="356"/>
    </location>
</feature>
<dbReference type="STRING" id="1123308.GCA_000380085_00585"/>
<dbReference type="Pfam" id="PF01554">
    <property type="entry name" value="MatE"/>
    <property type="match status" value="1"/>
</dbReference>
<dbReference type="OrthoDB" id="2240625at2"/>
<protein>
    <recommendedName>
        <fullName evidence="3">Probable multidrug resistance protein NorM</fullName>
    </recommendedName>
    <alternativeName>
        <fullName evidence="5">Multidrug-efflux transporter</fullName>
    </alternativeName>
</protein>
<feature type="transmembrane region" description="Helical" evidence="6">
    <location>
        <begin position="162"/>
        <end position="182"/>
    </location>
</feature>
<dbReference type="RefSeq" id="WP_018373155.1">
    <property type="nucleotide sequence ID" value="NZ_LT906439.1"/>
</dbReference>
<dbReference type="InterPro" id="IPR050222">
    <property type="entry name" value="MATE_MdtK"/>
</dbReference>
<feature type="transmembrane region" description="Helical" evidence="6">
    <location>
        <begin position="301"/>
        <end position="323"/>
    </location>
</feature>
<feature type="transmembrane region" description="Helical" evidence="6">
    <location>
        <begin position="16"/>
        <end position="39"/>
    </location>
</feature>
<evidence type="ECO:0000256" key="5">
    <source>
        <dbReference type="ARBA" id="ARBA00031636"/>
    </source>
</evidence>
<accession>A0A239SM50</accession>
<evidence type="ECO:0000256" key="1">
    <source>
        <dbReference type="ARBA" id="ARBA00003408"/>
    </source>
</evidence>
<keyword evidence="4" id="KW-0813">Transport</keyword>
<feature type="transmembrane region" description="Helical" evidence="6">
    <location>
        <begin position="399"/>
        <end position="417"/>
    </location>
</feature>
<dbReference type="EMBL" id="LT906439">
    <property type="protein sequence ID" value="SNU86501.1"/>
    <property type="molecule type" value="Genomic_DNA"/>
</dbReference>
<sequence>MKILEKCLDSREINKFALPLILTNIGQIVISQLALHFAVNNSSLALSGISIIQNLLFAFGGLLGAFSLSFNIKGAKEYANNRFDRFYDLLKSSLVIDLIIGVIFATFILFFGRVVLSGFYGFRGALLNLSTIYLKIMSPYILLTLINFSLTNLLRVQKKTESIMAIGLGSSLLDVLLNSILVPKLGITGAALSAIISLSVISLSYLILVYPVILNALPVKSTTKLELITFGLPLAGQEVLESVLFIMVFDALIARLGVSILAIYSVVSQLLSIARIPSFVYSTTISVFLPEAEKGGKVKQFLKLIFTSSYIATLIISVIVVFASNALAHFLSDEIVTNIMPITLFTLIMMGMSPVYEGTKMLLQSSDDEKYVLSHSIIINLLSVGIMLIIQLLGRQTYYSMYFIYGLSLLLLSILFMKRYLQKCTAV</sequence>
<keyword evidence="8" id="KW-1185">Reference proteome</keyword>
<feature type="transmembrane region" description="Helical" evidence="6">
    <location>
        <begin position="377"/>
        <end position="393"/>
    </location>
</feature>
<feature type="transmembrane region" description="Helical" evidence="6">
    <location>
        <begin position="239"/>
        <end position="264"/>
    </location>
</feature>
<keyword evidence="6" id="KW-0812">Transmembrane</keyword>
<evidence type="ECO:0000256" key="2">
    <source>
        <dbReference type="ARBA" id="ARBA00010199"/>
    </source>
</evidence>
<reference evidence="7 8" key="1">
    <citation type="submission" date="2017-06" db="EMBL/GenBank/DDBJ databases">
        <authorList>
            <consortium name="Pathogen Informatics"/>
        </authorList>
    </citation>
    <scope>NUCLEOTIDE SEQUENCE [LARGE SCALE GENOMIC DNA]</scope>
    <source>
        <strain evidence="7 8">NCTC13788</strain>
    </source>
</reference>
<feature type="transmembrane region" description="Helical" evidence="6">
    <location>
        <begin position="51"/>
        <end position="72"/>
    </location>
</feature>
<feature type="transmembrane region" description="Helical" evidence="6">
    <location>
        <begin position="194"/>
        <end position="218"/>
    </location>
</feature>